<protein>
    <submittedName>
        <fullName evidence="1">Galactose oxidase</fullName>
    </submittedName>
</protein>
<evidence type="ECO:0000313" key="1">
    <source>
        <dbReference type="EMBL" id="KAF2629418.1"/>
    </source>
</evidence>
<organism evidence="1 2">
    <name type="scientific">Macroventuria anomochaeta</name>
    <dbReference type="NCBI Taxonomy" id="301207"/>
    <lineage>
        <taxon>Eukaryota</taxon>
        <taxon>Fungi</taxon>
        <taxon>Dikarya</taxon>
        <taxon>Ascomycota</taxon>
        <taxon>Pezizomycotina</taxon>
        <taxon>Dothideomycetes</taxon>
        <taxon>Pleosporomycetidae</taxon>
        <taxon>Pleosporales</taxon>
        <taxon>Pleosporineae</taxon>
        <taxon>Didymellaceae</taxon>
        <taxon>Macroventuria</taxon>
    </lineage>
</organism>
<keyword evidence="2" id="KW-1185">Reference proteome</keyword>
<sequence>MYKITPVFFVLLSLVTTTLSRPSKSSSWNPLASLPIPRQEHTTVYLPPSTIAVLGGIIPTNDTSTLPIATTSLVEFYSIPNNTWSTSVPLPRAMNHINAAVVNRSIYILGGLADLGEMQPAWRAVPDSFIYSPGSGAWTSIPGLPVGEARGSAAVGVHDGKIVLAGGMSDLELSGNATQSTVSVVSIFDTERREWVKLPSKARYLPEGRDHAGAAVVGGKMFVLGGRTQGQENVKDTVFILDLCNLNAGWSVSKARMPTPRGGVAAGVVGGKVYVFGGEGNRGTESGVFDQVEVYDKVRDRWESKGSMRVPRHGTYAVGVGRRVYVPGGGTRQSGAPVADFDVFEA</sequence>
<evidence type="ECO:0000313" key="2">
    <source>
        <dbReference type="Proteomes" id="UP000799754"/>
    </source>
</evidence>
<dbReference type="EMBL" id="MU006710">
    <property type="protein sequence ID" value="KAF2629418.1"/>
    <property type="molecule type" value="Genomic_DNA"/>
</dbReference>
<reference evidence="1" key="1">
    <citation type="journal article" date="2020" name="Stud. Mycol.">
        <title>101 Dothideomycetes genomes: a test case for predicting lifestyles and emergence of pathogens.</title>
        <authorList>
            <person name="Haridas S."/>
            <person name="Albert R."/>
            <person name="Binder M."/>
            <person name="Bloem J."/>
            <person name="Labutti K."/>
            <person name="Salamov A."/>
            <person name="Andreopoulos B."/>
            <person name="Baker S."/>
            <person name="Barry K."/>
            <person name="Bills G."/>
            <person name="Bluhm B."/>
            <person name="Cannon C."/>
            <person name="Castanera R."/>
            <person name="Culley D."/>
            <person name="Daum C."/>
            <person name="Ezra D."/>
            <person name="Gonzalez J."/>
            <person name="Henrissat B."/>
            <person name="Kuo A."/>
            <person name="Liang C."/>
            <person name="Lipzen A."/>
            <person name="Lutzoni F."/>
            <person name="Magnuson J."/>
            <person name="Mondo S."/>
            <person name="Nolan M."/>
            <person name="Ohm R."/>
            <person name="Pangilinan J."/>
            <person name="Park H.-J."/>
            <person name="Ramirez L."/>
            <person name="Alfaro M."/>
            <person name="Sun H."/>
            <person name="Tritt A."/>
            <person name="Yoshinaga Y."/>
            <person name="Zwiers L.-H."/>
            <person name="Turgeon B."/>
            <person name="Goodwin S."/>
            <person name="Spatafora J."/>
            <person name="Crous P."/>
            <person name="Grigoriev I."/>
        </authorList>
    </citation>
    <scope>NUCLEOTIDE SEQUENCE</scope>
    <source>
        <strain evidence="1">CBS 525.71</strain>
    </source>
</reference>
<gene>
    <name evidence="1" type="ORF">BU25DRAFT_465653</name>
</gene>
<comment type="caution">
    <text evidence="1">The sequence shown here is derived from an EMBL/GenBank/DDBJ whole genome shotgun (WGS) entry which is preliminary data.</text>
</comment>
<proteinExistence type="predicted"/>
<name>A0ACB6S5V1_9PLEO</name>
<accession>A0ACB6S5V1</accession>
<dbReference type="Proteomes" id="UP000799754">
    <property type="component" value="Unassembled WGS sequence"/>
</dbReference>